<reference evidence="17 18" key="1">
    <citation type="submission" date="2022-10" db="EMBL/GenBank/DDBJ databases">
        <title>Defluviimonas sp. nov., isolated from ocean surface water.</title>
        <authorList>
            <person name="He W."/>
            <person name="Wang L."/>
            <person name="Zhang D.-F."/>
        </authorList>
    </citation>
    <scope>NUCLEOTIDE SEQUENCE [LARGE SCALE GENOMIC DNA]</scope>
    <source>
        <strain evidence="17 18">WL0075</strain>
    </source>
</reference>
<accession>A0ABT2Z3K5</accession>
<evidence type="ECO:0000256" key="6">
    <source>
        <dbReference type="ARBA" id="ARBA00022679"/>
    </source>
</evidence>
<evidence type="ECO:0000313" key="17">
    <source>
        <dbReference type="EMBL" id="MCV2865718.1"/>
    </source>
</evidence>
<dbReference type="InterPro" id="IPR003594">
    <property type="entry name" value="HATPase_dom"/>
</dbReference>
<protein>
    <recommendedName>
        <fullName evidence="3">histidine kinase</fullName>
        <ecNumber evidence="3">2.7.13.3</ecNumber>
    </recommendedName>
</protein>
<keyword evidence="11 14" id="KW-1133">Transmembrane helix</keyword>
<feature type="transmembrane region" description="Helical" evidence="14">
    <location>
        <begin position="53"/>
        <end position="72"/>
    </location>
</feature>
<evidence type="ECO:0000256" key="9">
    <source>
        <dbReference type="ARBA" id="ARBA00022777"/>
    </source>
</evidence>
<proteinExistence type="predicted"/>
<organism evidence="17 18">
    <name type="scientific">Albidovulum sediminicola</name>
    <dbReference type="NCBI Taxonomy" id="2984331"/>
    <lineage>
        <taxon>Bacteria</taxon>
        <taxon>Pseudomonadati</taxon>
        <taxon>Pseudomonadota</taxon>
        <taxon>Alphaproteobacteria</taxon>
        <taxon>Rhodobacterales</taxon>
        <taxon>Paracoccaceae</taxon>
        <taxon>Albidovulum</taxon>
    </lineage>
</organism>
<keyword evidence="13 14" id="KW-0472">Membrane</keyword>
<evidence type="ECO:0000256" key="8">
    <source>
        <dbReference type="ARBA" id="ARBA00022741"/>
    </source>
</evidence>
<dbReference type="GO" id="GO:0016301">
    <property type="term" value="F:kinase activity"/>
    <property type="evidence" value="ECO:0007669"/>
    <property type="project" value="UniProtKB-KW"/>
</dbReference>
<dbReference type="CDD" id="cd00130">
    <property type="entry name" value="PAS"/>
    <property type="match status" value="1"/>
</dbReference>
<dbReference type="SUPFAM" id="SSF158472">
    <property type="entry name" value="HAMP domain-like"/>
    <property type="match status" value="1"/>
</dbReference>
<keyword evidence="6" id="KW-0808">Transferase</keyword>
<evidence type="ECO:0000256" key="5">
    <source>
        <dbReference type="ARBA" id="ARBA00022553"/>
    </source>
</evidence>
<keyword evidence="5" id="KW-0597">Phosphoprotein</keyword>
<sequence length="755" mass="83233">MRISPWERLSRLRRQRRVQNYVTLGLVVLGPLLAFATFVALGPMGQGANSTALRLILLADFVYFLLLAALILSRLAQMIAARRARSAGSRLHLRLTGVFAGIALVPTVIVAIFAGLTVNIGLEGWFSDRVRSVVGTSLSAAEAYQEEHRRDLVTDAEALARFLENSRQIAFLQSDAELRQALNQAQGQIQRGLKEAYVIDSSGAIRARGERSYLFDYEAPAPEDIDHAAGGEPALIEDWQNNEFRALVHLEGFADRFLYVSRSVDGQLLSLLDDTRETVGLYQQLESARGRVLFEFGLVYLGFALILVLAAILTGLWFAERLSRPVGRLAGAAQRVGAGDLDVQVHEEEGDDEIAMLGRIFNQMTRQLKGQREALIDSHRQTERRRRLFDSVLSSVTSGVVGLDAEGRVDFLNRAAVRLLELDEGRDHDRPLPDAVPEFAALFARLREGLGEVAQEEIKVSRAGRLESLLVRMATRRNSDGNPEGYVVAFDDVTDLVSAQRMAAWGDVARRIAHEIKNPLTPIQLSAERIRRKFSRLLEGENTESLTQMTDVIIRQTGDLRRIVDEFSKFARMPEPDRREHDLAKLMRDAVTLQEDALHGARIVADLPGEPVIVELDATMISQAVTNLIKNGGEAIESLTEKGAPGGYAPEVRVAMEVTPDIVTIRISDNGIGLPEDRARLFEPYVTTREKGTGLGLPIVKKIIEEHGGTLVLTDAPVFEGGDHRGALAEIRLPRARAGGRVAKERAAEPADSGK</sequence>
<evidence type="ECO:0000256" key="12">
    <source>
        <dbReference type="ARBA" id="ARBA00023012"/>
    </source>
</evidence>
<dbReference type="Pfam" id="PF02518">
    <property type="entry name" value="HATPase_c"/>
    <property type="match status" value="1"/>
</dbReference>
<dbReference type="Gene3D" id="3.30.565.10">
    <property type="entry name" value="Histidine kinase-like ATPase, C-terminal domain"/>
    <property type="match status" value="1"/>
</dbReference>
<keyword evidence="4" id="KW-1003">Cell membrane</keyword>
<dbReference type="Pfam" id="PF00512">
    <property type="entry name" value="HisKA"/>
    <property type="match status" value="1"/>
</dbReference>
<feature type="transmembrane region" description="Helical" evidence="14">
    <location>
        <begin position="298"/>
        <end position="319"/>
    </location>
</feature>
<evidence type="ECO:0000256" key="3">
    <source>
        <dbReference type="ARBA" id="ARBA00012438"/>
    </source>
</evidence>
<dbReference type="PANTHER" id="PTHR43065:SF10">
    <property type="entry name" value="PEROXIDE STRESS-ACTIVATED HISTIDINE KINASE MAK3"/>
    <property type="match status" value="1"/>
</dbReference>
<evidence type="ECO:0000256" key="14">
    <source>
        <dbReference type="SAM" id="Phobius"/>
    </source>
</evidence>
<keyword evidence="10" id="KW-0067">ATP-binding</keyword>
<dbReference type="Gene3D" id="1.10.287.130">
    <property type="match status" value="1"/>
</dbReference>
<dbReference type="PANTHER" id="PTHR43065">
    <property type="entry name" value="SENSOR HISTIDINE KINASE"/>
    <property type="match status" value="1"/>
</dbReference>
<dbReference type="Gene3D" id="3.30.450.20">
    <property type="entry name" value="PAS domain"/>
    <property type="match status" value="1"/>
</dbReference>
<dbReference type="EC" id="2.7.13.3" evidence="3"/>
<dbReference type="InterPro" id="IPR036097">
    <property type="entry name" value="HisK_dim/P_sf"/>
</dbReference>
<dbReference type="CDD" id="cd00082">
    <property type="entry name" value="HisKA"/>
    <property type="match status" value="1"/>
</dbReference>
<dbReference type="SMART" id="SM00091">
    <property type="entry name" value="PAS"/>
    <property type="match status" value="1"/>
</dbReference>
<dbReference type="Pfam" id="PF19312">
    <property type="entry name" value="NtrY_N"/>
    <property type="match status" value="1"/>
</dbReference>
<dbReference type="PIRSF" id="PIRSF037532">
    <property type="entry name" value="STHK_NtrY"/>
    <property type="match status" value="1"/>
</dbReference>
<name>A0ABT2Z3K5_9RHOB</name>
<keyword evidence="8" id="KW-0547">Nucleotide-binding</keyword>
<dbReference type="InterPro" id="IPR005467">
    <property type="entry name" value="His_kinase_dom"/>
</dbReference>
<evidence type="ECO:0000256" key="13">
    <source>
        <dbReference type="ARBA" id="ARBA00023136"/>
    </source>
</evidence>
<comment type="subcellular location">
    <subcellularLocation>
        <location evidence="2">Cell membrane</location>
        <topology evidence="2">Multi-pass membrane protein</topology>
    </subcellularLocation>
</comment>
<dbReference type="PROSITE" id="PS50109">
    <property type="entry name" value="HIS_KIN"/>
    <property type="match status" value="1"/>
</dbReference>
<dbReference type="InterPro" id="IPR013767">
    <property type="entry name" value="PAS_fold"/>
</dbReference>
<evidence type="ECO:0000256" key="1">
    <source>
        <dbReference type="ARBA" id="ARBA00000085"/>
    </source>
</evidence>
<dbReference type="SUPFAM" id="SSF47384">
    <property type="entry name" value="Homodimeric domain of signal transducing histidine kinase"/>
    <property type="match status" value="1"/>
</dbReference>
<keyword evidence="12" id="KW-0902">Two-component regulatory system</keyword>
<dbReference type="PROSITE" id="PS50885">
    <property type="entry name" value="HAMP"/>
    <property type="match status" value="1"/>
</dbReference>
<feature type="transmembrane region" description="Helical" evidence="14">
    <location>
        <begin position="93"/>
        <end position="116"/>
    </location>
</feature>
<dbReference type="PRINTS" id="PR00344">
    <property type="entry name" value="BCTRLSENSOR"/>
</dbReference>
<evidence type="ECO:0000256" key="7">
    <source>
        <dbReference type="ARBA" id="ARBA00022692"/>
    </source>
</evidence>
<evidence type="ECO:0000256" key="2">
    <source>
        <dbReference type="ARBA" id="ARBA00004651"/>
    </source>
</evidence>
<dbReference type="SMART" id="SM00387">
    <property type="entry name" value="HATPase_c"/>
    <property type="match status" value="1"/>
</dbReference>
<dbReference type="InterPro" id="IPR045671">
    <property type="entry name" value="NtrY-like_N"/>
</dbReference>
<feature type="domain" description="HAMP" evidence="16">
    <location>
        <begin position="320"/>
        <end position="373"/>
    </location>
</feature>
<keyword evidence="7 14" id="KW-0812">Transmembrane</keyword>
<evidence type="ECO:0000256" key="11">
    <source>
        <dbReference type="ARBA" id="ARBA00022989"/>
    </source>
</evidence>
<feature type="transmembrane region" description="Helical" evidence="14">
    <location>
        <begin position="21"/>
        <end position="41"/>
    </location>
</feature>
<evidence type="ECO:0000259" key="15">
    <source>
        <dbReference type="PROSITE" id="PS50109"/>
    </source>
</evidence>
<dbReference type="Pfam" id="PF00672">
    <property type="entry name" value="HAMP"/>
    <property type="match status" value="1"/>
</dbReference>
<gene>
    <name evidence="17" type="ORF">OE647_13380</name>
</gene>
<dbReference type="SUPFAM" id="SSF55785">
    <property type="entry name" value="PYP-like sensor domain (PAS domain)"/>
    <property type="match status" value="1"/>
</dbReference>
<comment type="catalytic activity">
    <reaction evidence="1">
        <text>ATP + protein L-histidine = ADP + protein N-phospho-L-histidine.</text>
        <dbReference type="EC" id="2.7.13.3"/>
    </reaction>
</comment>
<keyword evidence="9 17" id="KW-0418">Kinase</keyword>
<dbReference type="InterPro" id="IPR000014">
    <property type="entry name" value="PAS"/>
</dbReference>
<dbReference type="Gene3D" id="6.10.340.10">
    <property type="match status" value="1"/>
</dbReference>
<dbReference type="InterPro" id="IPR017232">
    <property type="entry name" value="NtrY"/>
</dbReference>
<dbReference type="InterPro" id="IPR004358">
    <property type="entry name" value="Sig_transdc_His_kin-like_C"/>
</dbReference>
<evidence type="ECO:0000259" key="16">
    <source>
        <dbReference type="PROSITE" id="PS50885"/>
    </source>
</evidence>
<dbReference type="Proteomes" id="UP001652503">
    <property type="component" value="Unassembled WGS sequence"/>
</dbReference>
<evidence type="ECO:0000256" key="10">
    <source>
        <dbReference type="ARBA" id="ARBA00022840"/>
    </source>
</evidence>
<feature type="domain" description="Histidine kinase" evidence="15">
    <location>
        <begin position="511"/>
        <end position="737"/>
    </location>
</feature>
<dbReference type="Pfam" id="PF00989">
    <property type="entry name" value="PAS"/>
    <property type="match status" value="1"/>
</dbReference>
<dbReference type="InterPro" id="IPR003660">
    <property type="entry name" value="HAMP_dom"/>
</dbReference>
<comment type="caution">
    <text evidence="17">The sequence shown here is derived from an EMBL/GenBank/DDBJ whole genome shotgun (WGS) entry which is preliminary data.</text>
</comment>
<dbReference type="InterPro" id="IPR003661">
    <property type="entry name" value="HisK_dim/P_dom"/>
</dbReference>
<dbReference type="SMART" id="SM00304">
    <property type="entry name" value="HAMP"/>
    <property type="match status" value="1"/>
</dbReference>
<evidence type="ECO:0000256" key="4">
    <source>
        <dbReference type="ARBA" id="ARBA00022475"/>
    </source>
</evidence>
<dbReference type="EMBL" id="JAOWLA010000012">
    <property type="protein sequence ID" value="MCV2865718.1"/>
    <property type="molecule type" value="Genomic_DNA"/>
</dbReference>
<dbReference type="InterPro" id="IPR035965">
    <property type="entry name" value="PAS-like_dom_sf"/>
</dbReference>
<dbReference type="CDD" id="cd06225">
    <property type="entry name" value="HAMP"/>
    <property type="match status" value="1"/>
</dbReference>
<evidence type="ECO:0000313" key="18">
    <source>
        <dbReference type="Proteomes" id="UP001652503"/>
    </source>
</evidence>
<dbReference type="RefSeq" id="WP_263722243.1">
    <property type="nucleotide sequence ID" value="NZ_JAOWLA010000012.1"/>
</dbReference>
<dbReference type="InterPro" id="IPR036890">
    <property type="entry name" value="HATPase_C_sf"/>
</dbReference>
<keyword evidence="18" id="KW-1185">Reference proteome</keyword>
<dbReference type="SUPFAM" id="SSF55874">
    <property type="entry name" value="ATPase domain of HSP90 chaperone/DNA topoisomerase II/histidine kinase"/>
    <property type="match status" value="1"/>
</dbReference>
<dbReference type="SMART" id="SM00388">
    <property type="entry name" value="HisKA"/>
    <property type="match status" value="1"/>
</dbReference>